<keyword evidence="2" id="KW-0614">Plasmid</keyword>
<name>B8IWT4_METNO</name>
<feature type="compositionally biased region" description="Basic and acidic residues" evidence="1">
    <location>
        <begin position="45"/>
        <end position="62"/>
    </location>
</feature>
<dbReference type="InterPro" id="IPR021327">
    <property type="entry name" value="DUF2934"/>
</dbReference>
<reference evidence="3" key="1">
    <citation type="submission" date="2009-01" db="EMBL/GenBank/DDBJ databases">
        <title>Complete sequence of plasmid 2 of Methylobacterium nodulans ORS 2060.</title>
        <authorList>
            <consortium name="US DOE Joint Genome Institute"/>
            <person name="Lucas S."/>
            <person name="Copeland A."/>
            <person name="Lapidus A."/>
            <person name="Glavina del Rio T."/>
            <person name="Dalin E."/>
            <person name="Tice H."/>
            <person name="Bruce D."/>
            <person name="Goodwin L."/>
            <person name="Pitluck S."/>
            <person name="Sims D."/>
            <person name="Brettin T."/>
            <person name="Detter J.C."/>
            <person name="Han C."/>
            <person name="Larimer F."/>
            <person name="Land M."/>
            <person name="Hauser L."/>
            <person name="Kyrpides N."/>
            <person name="Ivanova N."/>
            <person name="Marx C.J."/>
            <person name="Richardson P."/>
        </authorList>
    </citation>
    <scope>NUCLEOTIDE SEQUENCE [LARGE SCALE GENOMIC DNA]</scope>
    <source>
        <strain evidence="3">LMG 21967 / CNCM I-2342 / ORS 2060</strain>
        <plasmid evidence="3">Plasmid pMNOD02</plasmid>
    </source>
</reference>
<dbReference type="Proteomes" id="UP000008207">
    <property type="component" value="Plasmid pMNOD02"/>
</dbReference>
<dbReference type="AlphaFoldDB" id="B8IWT4"/>
<evidence type="ECO:0000313" key="2">
    <source>
        <dbReference type="EMBL" id="ACL62975.1"/>
    </source>
</evidence>
<dbReference type="RefSeq" id="WP_012631177.1">
    <property type="nucleotide sequence ID" value="NC_011887.1"/>
</dbReference>
<gene>
    <name evidence="2" type="ordered locus">Mnod_7973</name>
</gene>
<sequence>MAPASEISIEEIRTRAYDIWERNHCPSGFEVEFWLLAERELRAEREAKRRDASDAGPADERAASNQAPNSSC</sequence>
<dbReference type="KEGG" id="mno:Mnod_7973"/>
<dbReference type="HOGENOM" id="CLU_2862717_0_0_5"/>
<accession>B8IWT4</accession>
<feature type="compositionally biased region" description="Polar residues" evidence="1">
    <location>
        <begin position="63"/>
        <end position="72"/>
    </location>
</feature>
<protein>
    <recommendedName>
        <fullName evidence="4">DUF2934 domain-containing protein</fullName>
    </recommendedName>
</protein>
<evidence type="ECO:0008006" key="4">
    <source>
        <dbReference type="Google" id="ProtNLM"/>
    </source>
</evidence>
<organism evidence="2 3">
    <name type="scientific">Methylobacterium nodulans (strain LMG 21967 / CNCM I-2342 / ORS 2060)</name>
    <dbReference type="NCBI Taxonomy" id="460265"/>
    <lineage>
        <taxon>Bacteria</taxon>
        <taxon>Pseudomonadati</taxon>
        <taxon>Pseudomonadota</taxon>
        <taxon>Alphaproteobacteria</taxon>
        <taxon>Hyphomicrobiales</taxon>
        <taxon>Methylobacteriaceae</taxon>
        <taxon>Methylobacterium</taxon>
    </lineage>
</organism>
<feature type="region of interest" description="Disordered" evidence="1">
    <location>
        <begin position="45"/>
        <end position="72"/>
    </location>
</feature>
<evidence type="ECO:0000256" key="1">
    <source>
        <dbReference type="SAM" id="MobiDB-lite"/>
    </source>
</evidence>
<geneLocation type="plasmid" evidence="2 3">
    <name>pMNOD02</name>
</geneLocation>
<proteinExistence type="predicted"/>
<dbReference type="Pfam" id="PF11154">
    <property type="entry name" value="DUF2934"/>
    <property type="match status" value="1"/>
</dbReference>
<dbReference type="EMBL" id="CP001351">
    <property type="protein sequence ID" value="ACL62975.1"/>
    <property type="molecule type" value="Genomic_DNA"/>
</dbReference>
<keyword evidence="3" id="KW-1185">Reference proteome</keyword>
<evidence type="ECO:0000313" key="3">
    <source>
        <dbReference type="Proteomes" id="UP000008207"/>
    </source>
</evidence>
<dbReference type="OrthoDB" id="9811127at2"/>